<name>A0A9Q3JYT4_9BASI</name>
<organism evidence="2 3">
    <name type="scientific">Austropuccinia psidii MF-1</name>
    <dbReference type="NCBI Taxonomy" id="1389203"/>
    <lineage>
        <taxon>Eukaryota</taxon>
        <taxon>Fungi</taxon>
        <taxon>Dikarya</taxon>
        <taxon>Basidiomycota</taxon>
        <taxon>Pucciniomycotina</taxon>
        <taxon>Pucciniomycetes</taxon>
        <taxon>Pucciniales</taxon>
        <taxon>Sphaerophragmiaceae</taxon>
        <taxon>Austropuccinia</taxon>
    </lineage>
</organism>
<evidence type="ECO:0000313" key="2">
    <source>
        <dbReference type="EMBL" id="MBW0571303.1"/>
    </source>
</evidence>
<dbReference type="EMBL" id="AVOT02087913">
    <property type="protein sequence ID" value="MBW0571303.1"/>
    <property type="molecule type" value="Genomic_DNA"/>
</dbReference>
<gene>
    <name evidence="2" type="ORF">O181_111018</name>
</gene>
<sequence length="210" mass="23230">MDPPTLVHLATSLCLEPVTNLRYQYPIQSRNSFDSQSEYPEVASGVGPSENGNSFPKVPSFLLHKYLLTSKTTDPGQQHGSKFPEEAINQGEANQLRFPEPQRTDGGGAEGEESVSSVILELMAKELCRRRIQCVRILHSNPEYVINESGQKPAMALNPSPKTFPEILGKVSFYGPGTSQWAQAIWVRKWSMAICMVPWTPWNSGPGGLK</sequence>
<evidence type="ECO:0000313" key="3">
    <source>
        <dbReference type="Proteomes" id="UP000765509"/>
    </source>
</evidence>
<protein>
    <submittedName>
        <fullName evidence="2">Uncharacterized protein</fullName>
    </submittedName>
</protein>
<accession>A0A9Q3JYT4</accession>
<reference evidence="2" key="1">
    <citation type="submission" date="2021-03" db="EMBL/GenBank/DDBJ databases">
        <title>Draft genome sequence of rust myrtle Austropuccinia psidii MF-1, a brazilian biotype.</title>
        <authorList>
            <person name="Quecine M.C."/>
            <person name="Pachon D.M.R."/>
            <person name="Bonatelli M.L."/>
            <person name="Correr F.H."/>
            <person name="Franceschini L.M."/>
            <person name="Leite T.F."/>
            <person name="Margarido G.R.A."/>
            <person name="Almeida C.A."/>
            <person name="Ferrarezi J.A."/>
            <person name="Labate C.A."/>
        </authorList>
    </citation>
    <scope>NUCLEOTIDE SEQUENCE</scope>
    <source>
        <strain evidence="2">MF-1</strain>
    </source>
</reference>
<comment type="caution">
    <text evidence="2">The sequence shown here is derived from an EMBL/GenBank/DDBJ whole genome shotgun (WGS) entry which is preliminary data.</text>
</comment>
<dbReference type="Proteomes" id="UP000765509">
    <property type="component" value="Unassembled WGS sequence"/>
</dbReference>
<keyword evidence="3" id="KW-1185">Reference proteome</keyword>
<feature type="region of interest" description="Disordered" evidence="1">
    <location>
        <begin position="34"/>
        <end position="53"/>
    </location>
</feature>
<dbReference type="AlphaFoldDB" id="A0A9Q3JYT4"/>
<proteinExistence type="predicted"/>
<evidence type="ECO:0000256" key="1">
    <source>
        <dbReference type="SAM" id="MobiDB-lite"/>
    </source>
</evidence>
<feature type="region of interest" description="Disordered" evidence="1">
    <location>
        <begin position="93"/>
        <end position="112"/>
    </location>
</feature>